<dbReference type="AlphaFoldDB" id="A0A8H7KHX7"/>
<dbReference type="Pfam" id="PF00249">
    <property type="entry name" value="Myb_DNA-binding"/>
    <property type="match status" value="1"/>
</dbReference>
<dbReference type="PROSITE" id="PS50090">
    <property type="entry name" value="MYB_LIKE"/>
    <property type="match status" value="4"/>
</dbReference>
<dbReference type="Pfam" id="PF13921">
    <property type="entry name" value="Myb_DNA-bind_6"/>
    <property type="match status" value="2"/>
</dbReference>
<dbReference type="GO" id="GO:0000978">
    <property type="term" value="F:RNA polymerase II cis-regulatory region sequence-specific DNA binding"/>
    <property type="evidence" value="ECO:0007669"/>
    <property type="project" value="TreeGrafter"/>
</dbReference>
<dbReference type="GO" id="GO:0042796">
    <property type="term" value="P:snRNA transcription by RNA polymerase III"/>
    <property type="evidence" value="ECO:0007669"/>
    <property type="project" value="TreeGrafter"/>
</dbReference>
<keyword evidence="4" id="KW-0539">Nucleus</keyword>
<keyword evidence="1" id="KW-0805">Transcription regulation</keyword>
<keyword evidence="2" id="KW-0238">DNA-binding</keyword>
<dbReference type="SMART" id="SM00717">
    <property type="entry name" value="SANT"/>
    <property type="match status" value="5"/>
</dbReference>
<dbReference type="GO" id="GO:0001006">
    <property type="term" value="F:RNA polymerase III type 3 promoter sequence-specific DNA binding"/>
    <property type="evidence" value="ECO:0007669"/>
    <property type="project" value="TreeGrafter"/>
</dbReference>
<dbReference type="InterPro" id="IPR001005">
    <property type="entry name" value="SANT/Myb"/>
</dbReference>
<dbReference type="InterPro" id="IPR051575">
    <property type="entry name" value="Myb-like_DNA-bd"/>
</dbReference>
<dbReference type="EMBL" id="JABXXO010000006">
    <property type="protein sequence ID" value="KAF7776702.1"/>
    <property type="molecule type" value="Genomic_DNA"/>
</dbReference>
<sequence>MSTRRLVQNTIQSNLVAQNALAAQAIDLEAQLKDLDHLIETVNKGEELPDESFQAEFQIPGSKRATAPISSFDLLAPASPCYKEASQRAHYLRWTSLHPMKGKEVEVLADAVKKENMRLEAYRVRDNPSAPPIDIVHNVQGIDWSIVAEKVSDHAPIKRTPDECRIQWVAKLHPKVNHGDWTQDELNILHDLTAPALATGQKVDWSGIAKELGTNRVPIDCMKQAITRPRHQWDTNADQKLLEAVEIFGTNNWNLVARHVSPYATTSQCQTRYVRSLNPSIKHEPWTPEEDTRLQKAVDVFSNSWIDVAGVLPGRTNEQCRERWAEIGAATEGEKGPWSEVEDQQLLEAVKVLGKKWKMVSEKLGGRRTGPNCRLRYNRLMKRQAKQDNSTVSAPSASEPGSIMQIQAPPTDHSTD</sequence>
<keyword evidence="3" id="KW-0804">Transcription</keyword>
<evidence type="ECO:0000313" key="10">
    <source>
        <dbReference type="Proteomes" id="UP000629468"/>
    </source>
</evidence>
<feature type="domain" description="Myb-like" evidence="6">
    <location>
        <begin position="230"/>
        <end position="277"/>
    </location>
</feature>
<feature type="domain" description="Myb-like" evidence="6">
    <location>
        <begin position="173"/>
        <end position="221"/>
    </location>
</feature>
<reference evidence="9 10" key="1">
    <citation type="journal article" name="Sci. Rep.">
        <title>Telomere-to-telomere assembled and centromere annotated genomes of the two main subspecies of the button mushroom Agaricus bisporus reveal especially polymorphic chromosome ends.</title>
        <authorList>
            <person name="Sonnenberg A.S.M."/>
            <person name="Sedaghat-Telgerd N."/>
            <person name="Lavrijssen B."/>
            <person name="Ohm R.A."/>
            <person name="Hendrickx P.M."/>
            <person name="Scholtmeijer K."/>
            <person name="Baars J.J.P."/>
            <person name="van Peer A."/>
        </authorList>
    </citation>
    <scope>NUCLEOTIDE SEQUENCE [LARGE SCALE GENOMIC DNA]</scope>
    <source>
        <strain evidence="9 10">H119_p4</strain>
    </source>
</reference>
<dbReference type="GO" id="GO:0042795">
    <property type="term" value="P:snRNA transcription by RNA polymerase II"/>
    <property type="evidence" value="ECO:0007669"/>
    <property type="project" value="TreeGrafter"/>
</dbReference>
<feature type="domain" description="HTH myb-type" evidence="8">
    <location>
        <begin position="335"/>
        <end position="385"/>
    </location>
</feature>
<gene>
    <name evidence="9" type="ORF">Agabi119p4_5095</name>
</gene>
<dbReference type="InterPro" id="IPR009057">
    <property type="entry name" value="Homeodomain-like_sf"/>
</dbReference>
<dbReference type="PANTHER" id="PTHR46621">
    <property type="entry name" value="SNRNA-ACTIVATING PROTEIN COMPLEX SUBUNIT 4"/>
    <property type="match status" value="1"/>
</dbReference>
<feature type="domain" description="SANT" evidence="7">
    <location>
        <begin position="333"/>
        <end position="385"/>
    </location>
</feature>
<dbReference type="InterPro" id="IPR017884">
    <property type="entry name" value="SANT_dom"/>
</dbReference>
<evidence type="ECO:0000259" key="7">
    <source>
        <dbReference type="PROSITE" id="PS51293"/>
    </source>
</evidence>
<feature type="domain" description="HTH myb-type" evidence="8">
    <location>
        <begin position="278"/>
        <end position="324"/>
    </location>
</feature>
<dbReference type="Proteomes" id="UP000629468">
    <property type="component" value="Unassembled WGS sequence"/>
</dbReference>
<dbReference type="PROSITE" id="PS51293">
    <property type="entry name" value="SANT"/>
    <property type="match status" value="1"/>
</dbReference>
<feature type="region of interest" description="Disordered" evidence="5">
    <location>
        <begin position="382"/>
        <end position="416"/>
    </location>
</feature>
<evidence type="ECO:0000256" key="5">
    <source>
        <dbReference type="SAM" id="MobiDB-lite"/>
    </source>
</evidence>
<feature type="domain" description="Myb-like" evidence="6">
    <location>
        <begin position="330"/>
        <end position="381"/>
    </location>
</feature>
<protein>
    <submittedName>
        <fullName evidence="9">Uncharacterized protein</fullName>
    </submittedName>
</protein>
<evidence type="ECO:0000313" key="9">
    <source>
        <dbReference type="EMBL" id="KAF7776702.1"/>
    </source>
</evidence>
<feature type="compositionally biased region" description="Polar residues" evidence="5">
    <location>
        <begin position="387"/>
        <end position="396"/>
    </location>
</feature>
<evidence type="ECO:0000256" key="1">
    <source>
        <dbReference type="ARBA" id="ARBA00023015"/>
    </source>
</evidence>
<evidence type="ECO:0000256" key="2">
    <source>
        <dbReference type="ARBA" id="ARBA00023125"/>
    </source>
</evidence>
<dbReference type="PROSITE" id="PS51294">
    <property type="entry name" value="HTH_MYB"/>
    <property type="match status" value="2"/>
</dbReference>
<dbReference type="Gene3D" id="1.10.10.60">
    <property type="entry name" value="Homeodomain-like"/>
    <property type="match status" value="3"/>
</dbReference>
<dbReference type="InterPro" id="IPR017930">
    <property type="entry name" value="Myb_dom"/>
</dbReference>
<organism evidence="9 10">
    <name type="scientific">Agaricus bisporus var. burnettii</name>
    <dbReference type="NCBI Taxonomy" id="192524"/>
    <lineage>
        <taxon>Eukaryota</taxon>
        <taxon>Fungi</taxon>
        <taxon>Dikarya</taxon>
        <taxon>Basidiomycota</taxon>
        <taxon>Agaricomycotina</taxon>
        <taxon>Agaricomycetes</taxon>
        <taxon>Agaricomycetidae</taxon>
        <taxon>Agaricales</taxon>
        <taxon>Agaricineae</taxon>
        <taxon>Agaricaceae</taxon>
        <taxon>Agaricus</taxon>
    </lineage>
</organism>
<name>A0A8H7KHX7_AGABI</name>
<dbReference type="GO" id="GO:0019185">
    <property type="term" value="C:snRNA-activating protein complex"/>
    <property type="evidence" value="ECO:0007669"/>
    <property type="project" value="TreeGrafter"/>
</dbReference>
<evidence type="ECO:0000259" key="6">
    <source>
        <dbReference type="PROSITE" id="PS50090"/>
    </source>
</evidence>
<dbReference type="PANTHER" id="PTHR46621:SF1">
    <property type="entry name" value="SNRNA-ACTIVATING PROTEIN COMPLEX SUBUNIT 4"/>
    <property type="match status" value="1"/>
</dbReference>
<proteinExistence type="predicted"/>
<evidence type="ECO:0000256" key="4">
    <source>
        <dbReference type="ARBA" id="ARBA00023242"/>
    </source>
</evidence>
<dbReference type="CDD" id="cd00167">
    <property type="entry name" value="SANT"/>
    <property type="match status" value="3"/>
</dbReference>
<feature type="domain" description="Myb-like" evidence="6">
    <location>
        <begin position="278"/>
        <end position="328"/>
    </location>
</feature>
<evidence type="ECO:0000256" key="3">
    <source>
        <dbReference type="ARBA" id="ARBA00023163"/>
    </source>
</evidence>
<accession>A0A8H7KHX7</accession>
<comment type="caution">
    <text evidence="9">The sequence shown here is derived from an EMBL/GenBank/DDBJ whole genome shotgun (WGS) entry which is preliminary data.</text>
</comment>
<dbReference type="SUPFAM" id="SSF46689">
    <property type="entry name" value="Homeodomain-like"/>
    <property type="match status" value="3"/>
</dbReference>
<evidence type="ECO:0000259" key="8">
    <source>
        <dbReference type="PROSITE" id="PS51294"/>
    </source>
</evidence>